<organism evidence="1">
    <name type="scientific">Aphanomyces astaci</name>
    <name type="common">Crayfish plague agent</name>
    <dbReference type="NCBI Taxonomy" id="112090"/>
    <lineage>
        <taxon>Eukaryota</taxon>
        <taxon>Sar</taxon>
        <taxon>Stramenopiles</taxon>
        <taxon>Oomycota</taxon>
        <taxon>Saprolegniomycetes</taxon>
        <taxon>Saprolegniales</taxon>
        <taxon>Verrucalvaceae</taxon>
        <taxon>Aphanomyces</taxon>
    </lineage>
</organism>
<dbReference type="EMBL" id="KI913181">
    <property type="protein sequence ID" value="ETV68911.1"/>
    <property type="molecule type" value="Genomic_DNA"/>
</dbReference>
<evidence type="ECO:0000313" key="1">
    <source>
        <dbReference type="EMBL" id="ETV68911.1"/>
    </source>
</evidence>
<name>W4FPM9_APHAT</name>
<dbReference type="VEuPathDB" id="FungiDB:H257_15256"/>
<dbReference type="RefSeq" id="XP_009841588.1">
    <property type="nucleotide sequence ID" value="XM_009843286.1"/>
</dbReference>
<dbReference type="AlphaFoldDB" id="W4FPM9"/>
<reference evidence="1" key="1">
    <citation type="submission" date="2013-12" db="EMBL/GenBank/DDBJ databases">
        <title>The Genome Sequence of Aphanomyces astaci APO3.</title>
        <authorList>
            <consortium name="The Broad Institute Genomics Platform"/>
            <person name="Russ C."/>
            <person name="Tyler B."/>
            <person name="van West P."/>
            <person name="Dieguez-Uribeondo J."/>
            <person name="Young S.K."/>
            <person name="Zeng Q."/>
            <person name="Gargeya S."/>
            <person name="Fitzgerald M."/>
            <person name="Abouelleil A."/>
            <person name="Alvarado L."/>
            <person name="Chapman S.B."/>
            <person name="Gainer-Dewar J."/>
            <person name="Goldberg J."/>
            <person name="Griggs A."/>
            <person name="Gujja S."/>
            <person name="Hansen M."/>
            <person name="Howarth C."/>
            <person name="Imamovic A."/>
            <person name="Ireland A."/>
            <person name="Larimer J."/>
            <person name="McCowan C."/>
            <person name="Murphy C."/>
            <person name="Pearson M."/>
            <person name="Poon T.W."/>
            <person name="Priest M."/>
            <person name="Roberts A."/>
            <person name="Saif S."/>
            <person name="Shea T."/>
            <person name="Sykes S."/>
            <person name="Wortman J."/>
            <person name="Nusbaum C."/>
            <person name="Birren B."/>
        </authorList>
    </citation>
    <scope>NUCLEOTIDE SEQUENCE [LARGE SCALE GENOMIC DNA]</scope>
    <source>
        <strain evidence="1">APO3</strain>
    </source>
</reference>
<proteinExistence type="predicted"/>
<accession>W4FPM9</accession>
<gene>
    <name evidence="1" type="ORF">H257_15256</name>
</gene>
<dbReference type="GeneID" id="20817252"/>
<protein>
    <submittedName>
        <fullName evidence="1">Uncharacterized protein</fullName>
    </submittedName>
</protein>
<sequence>MRSNANLLAKGRSPKLKINVGEMHAQYVPGCGFGVNKQAFAFVVQNCLANNDRAVDLCEFDVQNVDGGTLQYISNDISQSMTEKKMPIWHLLFGHMSWLYIFDSLGIFRKNWRHPDISRQTYGVKYYTRT</sequence>